<name>A0A9W7YHA4_9FUNG</name>
<dbReference type="SUPFAM" id="SSF47473">
    <property type="entry name" value="EF-hand"/>
    <property type="match status" value="1"/>
</dbReference>
<sequence>MPVKLLTDDMDFTPECERALGEIFDRYDRDGDDALNEAELQAFARFTNGSEFSTEELADIRTNLVCTDAGALLKEGFLQLYHLQTAVGDDDETWRDLRKHGYDDCLQLRPDNTADRHV</sequence>
<evidence type="ECO:0000256" key="1">
    <source>
        <dbReference type="ARBA" id="ARBA00022837"/>
    </source>
</evidence>
<dbReference type="AlphaFoldDB" id="A0A9W7YHA4"/>
<proteinExistence type="predicted"/>
<evidence type="ECO:0000259" key="2">
    <source>
        <dbReference type="PROSITE" id="PS50222"/>
    </source>
</evidence>
<gene>
    <name evidence="3" type="ORF">LPJ61_000773</name>
</gene>
<dbReference type="PROSITE" id="PS00018">
    <property type="entry name" value="EF_HAND_1"/>
    <property type="match status" value="1"/>
</dbReference>
<evidence type="ECO:0000313" key="3">
    <source>
        <dbReference type="EMBL" id="KAJ1735020.1"/>
    </source>
</evidence>
<keyword evidence="1" id="KW-0106">Calcium</keyword>
<organism evidence="3 4">
    <name type="scientific">Coemansia biformis</name>
    <dbReference type="NCBI Taxonomy" id="1286918"/>
    <lineage>
        <taxon>Eukaryota</taxon>
        <taxon>Fungi</taxon>
        <taxon>Fungi incertae sedis</taxon>
        <taxon>Zoopagomycota</taxon>
        <taxon>Kickxellomycotina</taxon>
        <taxon>Kickxellomycetes</taxon>
        <taxon>Kickxellales</taxon>
        <taxon>Kickxellaceae</taxon>
        <taxon>Coemansia</taxon>
    </lineage>
</organism>
<dbReference type="InterPro" id="IPR013567">
    <property type="entry name" value="EF_hand_assoc_2"/>
</dbReference>
<dbReference type="InterPro" id="IPR011992">
    <property type="entry name" value="EF-hand-dom_pair"/>
</dbReference>
<dbReference type="PROSITE" id="PS50222">
    <property type="entry name" value="EF_HAND_2"/>
    <property type="match status" value="1"/>
</dbReference>
<comment type="caution">
    <text evidence="3">The sequence shown here is derived from an EMBL/GenBank/DDBJ whole genome shotgun (WGS) entry which is preliminary data.</text>
</comment>
<evidence type="ECO:0000313" key="4">
    <source>
        <dbReference type="Proteomes" id="UP001143981"/>
    </source>
</evidence>
<reference evidence="3" key="1">
    <citation type="submission" date="2022-07" db="EMBL/GenBank/DDBJ databases">
        <title>Phylogenomic reconstructions and comparative analyses of Kickxellomycotina fungi.</title>
        <authorList>
            <person name="Reynolds N.K."/>
            <person name="Stajich J.E."/>
            <person name="Barry K."/>
            <person name="Grigoriev I.V."/>
            <person name="Crous P."/>
            <person name="Smith M.E."/>
        </authorList>
    </citation>
    <scope>NUCLEOTIDE SEQUENCE</scope>
    <source>
        <strain evidence="3">BCRC 34381</strain>
    </source>
</reference>
<dbReference type="InterPro" id="IPR018247">
    <property type="entry name" value="EF_Hand_1_Ca_BS"/>
</dbReference>
<accession>A0A9W7YHA4</accession>
<feature type="domain" description="EF-hand" evidence="2">
    <location>
        <begin position="15"/>
        <end position="50"/>
    </location>
</feature>
<dbReference type="EMBL" id="JANBOI010000045">
    <property type="protein sequence ID" value="KAJ1735020.1"/>
    <property type="molecule type" value="Genomic_DNA"/>
</dbReference>
<dbReference type="OrthoDB" id="26525at2759"/>
<keyword evidence="4" id="KW-1185">Reference proteome</keyword>
<dbReference type="Gene3D" id="1.10.238.10">
    <property type="entry name" value="EF-hand"/>
    <property type="match status" value="1"/>
</dbReference>
<dbReference type="Proteomes" id="UP001143981">
    <property type="component" value="Unassembled WGS sequence"/>
</dbReference>
<dbReference type="InterPro" id="IPR002048">
    <property type="entry name" value="EF_hand_dom"/>
</dbReference>
<protein>
    <recommendedName>
        <fullName evidence="2">EF-hand domain-containing protein</fullName>
    </recommendedName>
</protein>
<dbReference type="GO" id="GO:0005509">
    <property type="term" value="F:calcium ion binding"/>
    <property type="evidence" value="ECO:0007669"/>
    <property type="project" value="InterPro"/>
</dbReference>
<dbReference type="Pfam" id="PF08356">
    <property type="entry name" value="EF_assoc_2"/>
    <property type="match status" value="1"/>
</dbReference>